<protein>
    <recommendedName>
        <fullName evidence="1">EAL domain-containing protein</fullName>
    </recommendedName>
</protein>
<dbReference type="Pfam" id="PF00563">
    <property type="entry name" value="EAL"/>
    <property type="match status" value="1"/>
</dbReference>
<dbReference type="PROSITE" id="PS50883">
    <property type="entry name" value="EAL"/>
    <property type="match status" value="1"/>
</dbReference>
<dbReference type="InterPro" id="IPR050706">
    <property type="entry name" value="Cyclic-di-GMP_PDE-like"/>
</dbReference>
<keyword evidence="3" id="KW-1185">Reference proteome</keyword>
<dbReference type="PANTHER" id="PTHR33121:SF79">
    <property type="entry name" value="CYCLIC DI-GMP PHOSPHODIESTERASE PDED-RELATED"/>
    <property type="match status" value="1"/>
</dbReference>
<reference evidence="2 3" key="1">
    <citation type="journal article" date="2019" name="Appl. Microbiol. Biotechnol.">
        <title>Uncovering carbohydrate metabolism through a genotype-phenotype association study of 56 lactic acid bacteria genomes.</title>
        <authorList>
            <person name="Buron-Moles G."/>
            <person name="Chailyan A."/>
            <person name="Dolejs I."/>
            <person name="Forster J."/>
            <person name="Miks M.H."/>
        </authorList>
    </citation>
    <scope>NUCLEOTIDE SEQUENCE [LARGE SCALE GENOMIC DNA]</scope>
    <source>
        <strain evidence="2 3">ATCC 700006</strain>
    </source>
</reference>
<dbReference type="RefSeq" id="WP_010006952.1">
    <property type="nucleotide sequence ID" value="NZ_JAGYGP010000001.1"/>
</dbReference>
<name>A0A4R5NAE8_9LACO</name>
<accession>A0A4R5NAE8</accession>
<evidence type="ECO:0000313" key="3">
    <source>
        <dbReference type="Proteomes" id="UP000295681"/>
    </source>
</evidence>
<comment type="caution">
    <text evidence="2">The sequence shown here is derived from an EMBL/GenBank/DDBJ whole genome shotgun (WGS) entry which is preliminary data.</text>
</comment>
<dbReference type="Proteomes" id="UP000295681">
    <property type="component" value="Unassembled WGS sequence"/>
</dbReference>
<dbReference type="EMBL" id="PUFI01000005">
    <property type="protein sequence ID" value="TDG69469.1"/>
    <property type="molecule type" value="Genomic_DNA"/>
</dbReference>
<dbReference type="PANTHER" id="PTHR33121">
    <property type="entry name" value="CYCLIC DI-GMP PHOSPHODIESTERASE PDEF"/>
    <property type="match status" value="1"/>
</dbReference>
<evidence type="ECO:0000313" key="2">
    <source>
        <dbReference type="EMBL" id="TDG69469.1"/>
    </source>
</evidence>
<dbReference type="InterPro" id="IPR001633">
    <property type="entry name" value="EAL_dom"/>
</dbReference>
<dbReference type="InterPro" id="IPR035919">
    <property type="entry name" value="EAL_sf"/>
</dbReference>
<organism evidence="2 3">
    <name type="scientific">Leuconostoc fallax</name>
    <dbReference type="NCBI Taxonomy" id="1251"/>
    <lineage>
        <taxon>Bacteria</taxon>
        <taxon>Bacillati</taxon>
        <taxon>Bacillota</taxon>
        <taxon>Bacilli</taxon>
        <taxon>Lactobacillales</taxon>
        <taxon>Lactobacillaceae</taxon>
        <taxon>Leuconostoc</taxon>
    </lineage>
</organism>
<feature type="domain" description="EAL" evidence="1">
    <location>
        <begin position="1"/>
        <end position="242"/>
    </location>
</feature>
<dbReference type="Gene3D" id="3.20.20.450">
    <property type="entry name" value="EAL domain"/>
    <property type="match status" value="1"/>
</dbReference>
<gene>
    <name evidence="2" type="ORF">C5L23_000931</name>
</gene>
<proteinExistence type="predicted"/>
<evidence type="ECO:0000259" key="1">
    <source>
        <dbReference type="PROSITE" id="PS50883"/>
    </source>
</evidence>
<dbReference type="AlphaFoldDB" id="A0A4R5NAE8"/>
<dbReference type="STRING" id="907931.GCA_000165675_01624"/>
<dbReference type="SUPFAM" id="SSF141868">
    <property type="entry name" value="EAL domain-like"/>
    <property type="match status" value="1"/>
</dbReference>
<dbReference type="GO" id="GO:0071111">
    <property type="term" value="F:cyclic-guanylate-specific phosphodiesterase activity"/>
    <property type="evidence" value="ECO:0007669"/>
    <property type="project" value="InterPro"/>
</dbReference>
<sequence>MSELNTHPSATWVESLYFVVQPVMAVEAAPKQASVAFYELLLRNKETQRFPNYFLDKIQERHGNAEFLYFAETQLMALFKQYPGVKFSLNFESCQWQFPETAVFFDNMKAYNDLLMIELTERIYNMDDFDHLEEAFSMMHDLQYQVLLDDISTGQNNIQVLFKHIHELCGVKFSKHPFLNIADDVMMPFLEAYVNVCSKANLMFVIEEIENCKAAKVFLDKGMFFQQGWYWSKPMHLSQISS</sequence>